<sequence>MKILMIGNKESGKTTYMASSFGILENGQNGFYLKTDTSSNMWFKKVFETIKQGQYPELSDKRNNYQFELYHHQKKILDFEWIDYYGGVILESNVSKLTEDIGSADGIILFLDAISLLENNNSVHQFRRILGLITNKLTEIESGLFSVIVVITKADMVPNGSSLEQLYQPLSQFISSTDENKNIYARIVPVSCTNRGFYNVELPLLDMLDSGMKISYLTAIVEAKQYAETCMNYNKHRGILDWTVSRLSGVETNGELAEKYRRMAMEKIDLYESIEEPMERLSEYVKNYVIRLPWDSRKDAMLSTNTSGGRRLIEL</sequence>
<dbReference type="InterPro" id="IPR027417">
    <property type="entry name" value="P-loop_NTPase"/>
</dbReference>
<gene>
    <name evidence="1" type="ORF">SAMN05661086_02521</name>
</gene>
<protein>
    <submittedName>
        <fullName evidence="1">Uncharacterized protein</fullName>
    </submittedName>
</protein>
<name>A0A1I6KMB1_9FIRM</name>
<dbReference type="AlphaFoldDB" id="A0A1I6KMB1"/>
<dbReference type="RefSeq" id="WP_092561309.1">
    <property type="nucleotide sequence ID" value="NZ_FOYZ01000009.1"/>
</dbReference>
<accession>A0A1I6KMB1</accession>
<reference evidence="1 2" key="1">
    <citation type="submission" date="2016-10" db="EMBL/GenBank/DDBJ databases">
        <authorList>
            <person name="de Groot N.N."/>
        </authorList>
    </citation>
    <scope>NUCLEOTIDE SEQUENCE [LARGE SCALE GENOMIC DNA]</scope>
    <source>
        <strain evidence="1 2">743A</strain>
    </source>
</reference>
<dbReference type="STRING" id="37658.SAMN05661086_02521"/>
<evidence type="ECO:0000313" key="1">
    <source>
        <dbReference type="EMBL" id="SFR92158.1"/>
    </source>
</evidence>
<dbReference type="Gene3D" id="3.40.50.300">
    <property type="entry name" value="P-loop containing nucleotide triphosphate hydrolases"/>
    <property type="match status" value="1"/>
</dbReference>
<dbReference type="OrthoDB" id="9255714at2"/>
<dbReference type="EMBL" id="FOYZ01000009">
    <property type="protein sequence ID" value="SFR92158.1"/>
    <property type="molecule type" value="Genomic_DNA"/>
</dbReference>
<proteinExistence type="predicted"/>
<keyword evidence="2" id="KW-1185">Reference proteome</keyword>
<evidence type="ECO:0000313" key="2">
    <source>
        <dbReference type="Proteomes" id="UP000199659"/>
    </source>
</evidence>
<dbReference type="SUPFAM" id="SSF52540">
    <property type="entry name" value="P-loop containing nucleoside triphosphate hydrolases"/>
    <property type="match status" value="1"/>
</dbReference>
<organism evidence="1 2">
    <name type="scientific">Anaeromicropila populeti</name>
    <dbReference type="NCBI Taxonomy" id="37658"/>
    <lineage>
        <taxon>Bacteria</taxon>
        <taxon>Bacillati</taxon>
        <taxon>Bacillota</taxon>
        <taxon>Clostridia</taxon>
        <taxon>Lachnospirales</taxon>
        <taxon>Lachnospiraceae</taxon>
        <taxon>Anaeromicropila</taxon>
    </lineage>
</organism>
<dbReference type="Proteomes" id="UP000199659">
    <property type="component" value="Unassembled WGS sequence"/>
</dbReference>